<reference evidence="1 2" key="1">
    <citation type="submission" date="2023-08" db="EMBL/GenBank/DDBJ databases">
        <authorList>
            <person name="Palmer J.M."/>
        </authorList>
    </citation>
    <scope>NUCLEOTIDE SEQUENCE [LARGE SCALE GENOMIC DNA]</scope>
    <source>
        <strain evidence="1 2">TWF481</strain>
    </source>
</reference>
<proteinExistence type="predicted"/>
<dbReference type="Proteomes" id="UP001370758">
    <property type="component" value="Unassembled WGS sequence"/>
</dbReference>
<evidence type="ECO:0000313" key="2">
    <source>
        <dbReference type="Proteomes" id="UP001370758"/>
    </source>
</evidence>
<organism evidence="1 2">
    <name type="scientific">Arthrobotrys musiformis</name>
    <dbReference type="NCBI Taxonomy" id="47236"/>
    <lineage>
        <taxon>Eukaryota</taxon>
        <taxon>Fungi</taxon>
        <taxon>Dikarya</taxon>
        <taxon>Ascomycota</taxon>
        <taxon>Pezizomycotina</taxon>
        <taxon>Orbiliomycetes</taxon>
        <taxon>Orbiliales</taxon>
        <taxon>Orbiliaceae</taxon>
        <taxon>Arthrobotrys</taxon>
    </lineage>
</organism>
<dbReference type="EMBL" id="JAVHJL010000001">
    <property type="protein sequence ID" value="KAK6512239.1"/>
    <property type="molecule type" value="Genomic_DNA"/>
</dbReference>
<evidence type="ECO:0000313" key="1">
    <source>
        <dbReference type="EMBL" id="KAK6512239.1"/>
    </source>
</evidence>
<name>A0AAV9WQH9_9PEZI</name>
<accession>A0AAV9WQH9</accession>
<sequence>MPIKYIVSFYLNSNWFLYDPNPNPRYSRTWDFMPEKVVQKYGTEATSVATDVCFSTWGADWFHAYLAQDEETQVEFWELSNSASYPRLREWLSQLPDKLIDKSSLYVSLGPEGSFFARCNLGYRWHGLPDTAELILQSFLSGNGWKVKPYQFLFGESDAFVLISTDGDVYYNKFKRHVYPLMYDELDRIMSAGGMVQFLSFRPSSGTDFFIVYNIDGNTCVLPYAESMNANGKRLQDYLIRFKRRIKT</sequence>
<keyword evidence="2" id="KW-1185">Reference proteome</keyword>
<protein>
    <submittedName>
        <fullName evidence="1">Uncharacterized protein</fullName>
    </submittedName>
</protein>
<dbReference type="AlphaFoldDB" id="A0AAV9WQH9"/>
<comment type="caution">
    <text evidence="1">The sequence shown here is derived from an EMBL/GenBank/DDBJ whole genome shotgun (WGS) entry which is preliminary data.</text>
</comment>
<gene>
    <name evidence="1" type="ORF">TWF481_001130</name>
</gene>